<comment type="catalytic activity">
    <reaction evidence="1">
        <text>ATP + protein L-histidine = ADP + protein N-phospho-L-histidine.</text>
        <dbReference type="EC" id="2.7.13.3"/>
    </reaction>
</comment>
<dbReference type="InterPro" id="IPR036097">
    <property type="entry name" value="HisK_dim/P_sf"/>
</dbReference>
<dbReference type="EMBL" id="CP076132">
    <property type="protein sequence ID" value="QWG01145.1"/>
    <property type="molecule type" value="Genomic_DNA"/>
</dbReference>
<dbReference type="PANTHER" id="PTHR45528">
    <property type="entry name" value="SENSOR HISTIDINE KINASE CPXA"/>
    <property type="match status" value="1"/>
</dbReference>
<protein>
    <recommendedName>
        <fullName evidence="3">histidine kinase</fullName>
        <ecNumber evidence="3">2.7.13.3</ecNumber>
    </recommendedName>
</protein>
<dbReference type="PANTHER" id="PTHR45528:SF12">
    <property type="entry name" value="SENSOR HISTIDINE KINASE ARSS"/>
    <property type="match status" value="1"/>
</dbReference>
<sequence>MNKKQTFNLLSRVTLFYLIFTFVVFYFNAKFLTREADEFIDSDLNRRFGWLESRVQYHLDKGTPADSLVGNSIKKVEKVSKRCKKTEYPIVEDVTIYHSDIERNLIHRRKIILIESKGQLYRVEMDKEVQNYYYFRDDIFDYLIPSFVVLIIITVAFNVLLQGYFLRPFRRILEQMQLFKVGKSEDIQEVETMTKEFVEMQNLFLKMVKRIDADYNHLKEYTEDVAHELQTPLSIIRNKAEGLLFSEKLEEQDAKVVKTIYDEANHLSRLGTTLNLITKIDNREFTDIKELKTAPEIDKQTEAVEELAQLKSLTIEKELHQEHSLNIDPYLFDIVLKNLLKNAIRYGTSEGPIKIKTTENTLEMSNYGKPLSFGKDQLFKRFVKGADNDQSLGLGLALVAKICAVSKLEIDYKYERHQHIFILKG</sequence>
<evidence type="ECO:0000256" key="4">
    <source>
        <dbReference type="ARBA" id="ARBA00022553"/>
    </source>
</evidence>
<evidence type="ECO:0000256" key="7">
    <source>
        <dbReference type="ARBA" id="ARBA00022777"/>
    </source>
</evidence>
<dbReference type="SUPFAM" id="SSF55874">
    <property type="entry name" value="ATPase domain of HSP90 chaperone/DNA topoisomerase II/histidine kinase"/>
    <property type="match status" value="1"/>
</dbReference>
<dbReference type="InterPro" id="IPR003594">
    <property type="entry name" value="HATPase_dom"/>
</dbReference>
<feature type="domain" description="Histidine kinase" evidence="11">
    <location>
        <begin position="224"/>
        <end position="402"/>
    </location>
</feature>
<evidence type="ECO:0000259" key="11">
    <source>
        <dbReference type="PROSITE" id="PS50109"/>
    </source>
</evidence>
<dbReference type="KEGG" id="fya:KMW28_15985"/>
<dbReference type="GO" id="GO:0016020">
    <property type="term" value="C:membrane"/>
    <property type="evidence" value="ECO:0007669"/>
    <property type="project" value="UniProtKB-SubCell"/>
</dbReference>
<dbReference type="InterPro" id="IPR005467">
    <property type="entry name" value="His_kinase_dom"/>
</dbReference>
<accession>A0AAX1N4Q9</accession>
<keyword evidence="5" id="KW-0808">Transferase</keyword>
<feature type="transmembrane region" description="Helical" evidence="10">
    <location>
        <begin position="9"/>
        <end position="29"/>
    </location>
</feature>
<keyword evidence="13" id="KW-1185">Reference proteome</keyword>
<evidence type="ECO:0000256" key="6">
    <source>
        <dbReference type="ARBA" id="ARBA00022692"/>
    </source>
</evidence>
<comment type="subcellular location">
    <subcellularLocation>
        <location evidence="2">Membrane</location>
        <topology evidence="2">Multi-pass membrane protein</topology>
    </subcellularLocation>
</comment>
<evidence type="ECO:0000256" key="1">
    <source>
        <dbReference type="ARBA" id="ARBA00000085"/>
    </source>
</evidence>
<feature type="transmembrane region" description="Helical" evidence="10">
    <location>
        <begin position="142"/>
        <end position="166"/>
    </location>
</feature>
<evidence type="ECO:0000313" key="13">
    <source>
        <dbReference type="Proteomes" id="UP000678679"/>
    </source>
</evidence>
<organism evidence="12 13">
    <name type="scientific">Flammeovirga yaeyamensis</name>
    <dbReference type="NCBI Taxonomy" id="367791"/>
    <lineage>
        <taxon>Bacteria</taxon>
        <taxon>Pseudomonadati</taxon>
        <taxon>Bacteroidota</taxon>
        <taxon>Cytophagia</taxon>
        <taxon>Cytophagales</taxon>
        <taxon>Flammeovirgaceae</taxon>
        <taxon>Flammeovirga</taxon>
    </lineage>
</organism>
<dbReference type="InterPro" id="IPR003661">
    <property type="entry name" value="HisK_dim/P_dom"/>
</dbReference>
<keyword evidence="9 10" id="KW-0472">Membrane</keyword>
<evidence type="ECO:0000256" key="9">
    <source>
        <dbReference type="ARBA" id="ARBA00023136"/>
    </source>
</evidence>
<dbReference type="Pfam" id="PF02518">
    <property type="entry name" value="HATPase_c"/>
    <property type="match status" value="1"/>
</dbReference>
<dbReference type="Gene3D" id="1.10.287.130">
    <property type="match status" value="1"/>
</dbReference>
<dbReference type="InterPro" id="IPR036890">
    <property type="entry name" value="HATPase_C_sf"/>
</dbReference>
<dbReference type="EC" id="2.7.13.3" evidence="3"/>
<evidence type="ECO:0000256" key="5">
    <source>
        <dbReference type="ARBA" id="ARBA00022679"/>
    </source>
</evidence>
<dbReference type="Gene3D" id="3.30.565.10">
    <property type="entry name" value="Histidine kinase-like ATPase, C-terminal domain"/>
    <property type="match status" value="1"/>
</dbReference>
<evidence type="ECO:0000313" key="12">
    <source>
        <dbReference type="EMBL" id="QWG01145.1"/>
    </source>
</evidence>
<evidence type="ECO:0000256" key="10">
    <source>
        <dbReference type="SAM" id="Phobius"/>
    </source>
</evidence>
<dbReference type="SUPFAM" id="SSF47384">
    <property type="entry name" value="Homodimeric domain of signal transducing histidine kinase"/>
    <property type="match status" value="1"/>
</dbReference>
<reference evidence="12 13" key="1">
    <citation type="submission" date="2021-05" db="EMBL/GenBank/DDBJ databases">
        <title>Comparative genomic studies on the polysaccharide-degrading batcterial strains of the Flammeovirga genus.</title>
        <authorList>
            <person name="Zewei F."/>
            <person name="Zheng Z."/>
            <person name="Yu L."/>
            <person name="Ruyue G."/>
            <person name="Yanhong M."/>
            <person name="Yuanyuan C."/>
            <person name="Jingyan G."/>
            <person name="Wenjun H."/>
        </authorList>
    </citation>
    <scope>NUCLEOTIDE SEQUENCE [LARGE SCALE GENOMIC DNA]</scope>
    <source>
        <strain evidence="12 13">NBRC:100898</strain>
    </source>
</reference>
<dbReference type="GO" id="GO:0000155">
    <property type="term" value="F:phosphorelay sensor kinase activity"/>
    <property type="evidence" value="ECO:0007669"/>
    <property type="project" value="InterPro"/>
</dbReference>
<name>A0AAX1N4Q9_9BACT</name>
<dbReference type="CDD" id="cd00082">
    <property type="entry name" value="HisKA"/>
    <property type="match status" value="1"/>
</dbReference>
<gene>
    <name evidence="12" type="ORF">KMW28_15985</name>
</gene>
<keyword evidence="6 10" id="KW-0812">Transmembrane</keyword>
<keyword evidence="8 10" id="KW-1133">Transmembrane helix</keyword>
<evidence type="ECO:0000256" key="8">
    <source>
        <dbReference type="ARBA" id="ARBA00022989"/>
    </source>
</evidence>
<evidence type="ECO:0000256" key="3">
    <source>
        <dbReference type="ARBA" id="ARBA00012438"/>
    </source>
</evidence>
<proteinExistence type="predicted"/>
<keyword evidence="7 12" id="KW-0418">Kinase</keyword>
<dbReference type="PROSITE" id="PS50109">
    <property type="entry name" value="HIS_KIN"/>
    <property type="match status" value="1"/>
</dbReference>
<keyword evidence="4" id="KW-0597">Phosphoprotein</keyword>
<dbReference type="Proteomes" id="UP000678679">
    <property type="component" value="Chromosome 1"/>
</dbReference>
<dbReference type="RefSeq" id="WP_066204685.1">
    <property type="nucleotide sequence ID" value="NZ_CP076132.1"/>
</dbReference>
<dbReference type="Pfam" id="PF00512">
    <property type="entry name" value="HisKA"/>
    <property type="match status" value="1"/>
</dbReference>
<evidence type="ECO:0000256" key="2">
    <source>
        <dbReference type="ARBA" id="ARBA00004141"/>
    </source>
</evidence>
<dbReference type="SMART" id="SM00388">
    <property type="entry name" value="HisKA"/>
    <property type="match status" value="1"/>
</dbReference>
<dbReference type="InterPro" id="IPR050398">
    <property type="entry name" value="HssS/ArlS-like"/>
</dbReference>
<dbReference type="AlphaFoldDB" id="A0AAX1N4Q9"/>